<dbReference type="Pfam" id="PF00008">
    <property type="entry name" value="EGF"/>
    <property type="match status" value="2"/>
</dbReference>
<dbReference type="PROSITE" id="PS50240">
    <property type="entry name" value="TRYPSIN_DOM"/>
    <property type="match status" value="1"/>
</dbReference>
<dbReference type="PROSITE" id="PS00023">
    <property type="entry name" value="FN2_1"/>
    <property type="match status" value="1"/>
</dbReference>
<dbReference type="InterPro" id="IPR001314">
    <property type="entry name" value="Peptidase_S1A"/>
</dbReference>
<feature type="chain" id="PRO_5041652385" evidence="19">
    <location>
        <begin position="19"/>
        <end position="584"/>
    </location>
</feature>
<dbReference type="InterPro" id="IPR000742">
    <property type="entry name" value="EGF"/>
</dbReference>
<dbReference type="RefSeq" id="XP_054834314.1">
    <property type="nucleotide sequence ID" value="XM_054978339.1"/>
</dbReference>
<evidence type="ECO:0000256" key="7">
    <source>
        <dbReference type="ARBA" id="ARBA00022729"/>
    </source>
</evidence>
<dbReference type="Pfam" id="PF00051">
    <property type="entry name" value="Kringle"/>
    <property type="match status" value="1"/>
</dbReference>
<evidence type="ECO:0000259" key="20">
    <source>
        <dbReference type="PROSITE" id="PS50026"/>
    </source>
</evidence>
<dbReference type="PANTHER" id="PTHR24264:SF46">
    <property type="entry name" value="COAGULATION FACTOR XII"/>
    <property type="match status" value="1"/>
</dbReference>
<keyword evidence="6 17" id="KW-0645">Protease</keyword>
<dbReference type="InterPro" id="IPR033116">
    <property type="entry name" value="TRYPSIN_SER"/>
</dbReference>
<evidence type="ECO:0000259" key="21">
    <source>
        <dbReference type="PROSITE" id="PS50070"/>
    </source>
</evidence>
<dbReference type="PROSITE" id="PS00021">
    <property type="entry name" value="KRINGLE_1"/>
    <property type="match status" value="1"/>
</dbReference>
<evidence type="ECO:0000256" key="17">
    <source>
        <dbReference type="RuleBase" id="RU363034"/>
    </source>
</evidence>
<dbReference type="Gene3D" id="2.10.25.10">
    <property type="entry name" value="Laminin"/>
    <property type="match status" value="2"/>
</dbReference>
<evidence type="ECO:0000256" key="6">
    <source>
        <dbReference type="ARBA" id="ARBA00022670"/>
    </source>
</evidence>
<feature type="region of interest" description="Disordered" evidence="18">
    <location>
        <begin position="312"/>
        <end position="337"/>
    </location>
</feature>
<dbReference type="CDD" id="cd00108">
    <property type="entry name" value="KR"/>
    <property type="match status" value="1"/>
</dbReference>
<dbReference type="InterPro" id="IPR018114">
    <property type="entry name" value="TRYPSIN_HIS"/>
</dbReference>
<feature type="domain" description="EGF-like" evidence="20">
    <location>
        <begin position="168"/>
        <end position="204"/>
    </location>
</feature>
<keyword evidence="9 17" id="KW-0378">Hydrolase</keyword>
<dbReference type="PROSITE" id="PS01186">
    <property type="entry name" value="EGF_2"/>
    <property type="match status" value="1"/>
</dbReference>
<evidence type="ECO:0000256" key="5">
    <source>
        <dbReference type="ARBA" id="ARBA00022572"/>
    </source>
</evidence>
<feature type="disulfide bond" evidence="14">
    <location>
        <begin position="194"/>
        <end position="203"/>
    </location>
</feature>
<dbReference type="InterPro" id="IPR009003">
    <property type="entry name" value="Peptidase_S1_PA"/>
</dbReference>
<dbReference type="GO" id="GO:0004252">
    <property type="term" value="F:serine-type endopeptidase activity"/>
    <property type="evidence" value="ECO:0007669"/>
    <property type="project" value="InterPro"/>
</dbReference>
<comment type="similarity">
    <text evidence="2">Belongs to the peptidase S1 family. Snake venom subfamily.</text>
</comment>
<keyword evidence="8" id="KW-0677">Repeat</keyword>
<evidence type="ECO:0000256" key="18">
    <source>
        <dbReference type="SAM" id="MobiDB-lite"/>
    </source>
</evidence>
<dbReference type="GO" id="GO:0007596">
    <property type="term" value="P:blood coagulation"/>
    <property type="evidence" value="ECO:0007669"/>
    <property type="project" value="TreeGrafter"/>
</dbReference>
<keyword evidence="7 19" id="KW-0732">Signal</keyword>
<dbReference type="CDD" id="cd00190">
    <property type="entry name" value="Tryp_SPc"/>
    <property type="match status" value="1"/>
</dbReference>
<protein>
    <submittedName>
        <fullName evidence="25">Coagulation factor XII isoform X1</fullName>
    </submittedName>
</protein>
<dbReference type="GO" id="GO:0005791">
    <property type="term" value="C:rough endoplasmic reticulum"/>
    <property type="evidence" value="ECO:0007669"/>
    <property type="project" value="TreeGrafter"/>
</dbReference>
<comment type="caution">
    <text evidence="14">Lacks conserved residue(s) required for the propagation of feature annotation.</text>
</comment>
<dbReference type="InterPro" id="IPR036943">
    <property type="entry name" value="FN_type2_sf"/>
</dbReference>
<feature type="compositionally biased region" description="Polar residues" evidence="18">
    <location>
        <begin position="317"/>
        <end position="327"/>
    </location>
</feature>
<keyword evidence="24" id="KW-1185">Reference proteome</keyword>
<dbReference type="PROSITE" id="PS51092">
    <property type="entry name" value="FN2_2"/>
    <property type="match status" value="1"/>
</dbReference>
<dbReference type="CDD" id="cd00054">
    <property type="entry name" value="EGF_CA"/>
    <property type="match status" value="2"/>
</dbReference>
<dbReference type="CTD" id="2161"/>
<keyword evidence="3" id="KW-0964">Secreted</keyword>
<dbReference type="Gene3D" id="2.40.10.10">
    <property type="entry name" value="Trypsin-like serine proteases"/>
    <property type="match status" value="1"/>
</dbReference>
<dbReference type="AlphaFoldDB" id="A0AA97JB70"/>
<feature type="disulfide bond" evidence="16">
    <location>
        <begin position="55"/>
        <end position="82"/>
    </location>
</feature>
<evidence type="ECO:0000313" key="25">
    <source>
        <dbReference type="RefSeq" id="XP_054834314.1"/>
    </source>
</evidence>
<evidence type="ECO:0000256" key="12">
    <source>
        <dbReference type="ARBA" id="ARBA00023180"/>
    </source>
</evidence>
<evidence type="ECO:0000256" key="9">
    <source>
        <dbReference type="ARBA" id="ARBA00022801"/>
    </source>
</evidence>
<feature type="signal peptide" evidence="19">
    <location>
        <begin position="1"/>
        <end position="18"/>
    </location>
</feature>
<evidence type="ECO:0000259" key="22">
    <source>
        <dbReference type="PROSITE" id="PS50240"/>
    </source>
</evidence>
<dbReference type="PROSITE" id="PS50070">
    <property type="entry name" value="KRINGLE_2"/>
    <property type="match status" value="1"/>
</dbReference>
<feature type="domain" description="Kringle" evidence="21">
    <location>
        <begin position="210"/>
        <end position="292"/>
    </location>
</feature>
<dbReference type="PANTHER" id="PTHR24264">
    <property type="entry name" value="TRYPSIN-RELATED"/>
    <property type="match status" value="1"/>
</dbReference>
<evidence type="ECO:0000256" key="10">
    <source>
        <dbReference type="ARBA" id="ARBA00022825"/>
    </source>
</evidence>
<dbReference type="SMART" id="SM00179">
    <property type="entry name" value="EGF_CA"/>
    <property type="match status" value="1"/>
</dbReference>
<dbReference type="PROSITE" id="PS00022">
    <property type="entry name" value="EGF_1"/>
    <property type="match status" value="2"/>
</dbReference>
<evidence type="ECO:0000256" key="4">
    <source>
        <dbReference type="ARBA" id="ARBA00022536"/>
    </source>
</evidence>
<evidence type="ECO:0000256" key="11">
    <source>
        <dbReference type="ARBA" id="ARBA00023157"/>
    </source>
</evidence>
<dbReference type="SMART" id="SM00020">
    <property type="entry name" value="Tryp_SPc"/>
    <property type="match status" value="1"/>
</dbReference>
<feature type="domain" description="Peptidase S1" evidence="22">
    <location>
        <begin position="347"/>
        <end position="584"/>
    </location>
</feature>
<dbReference type="GO" id="GO:0031638">
    <property type="term" value="P:zymogen activation"/>
    <property type="evidence" value="ECO:0007669"/>
    <property type="project" value="TreeGrafter"/>
</dbReference>
<dbReference type="InterPro" id="IPR000562">
    <property type="entry name" value="FN_type2_dom"/>
</dbReference>
<dbReference type="InterPro" id="IPR050127">
    <property type="entry name" value="Serine_Proteases_S1"/>
</dbReference>
<comment type="subcellular location">
    <subcellularLocation>
        <location evidence="1">Secreted</location>
    </subcellularLocation>
</comment>
<evidence type="ECO:0000256" key="8">
    <source>
        <dbReference type="ARBA" id="ARBA00022737"/>
    </source>
</evidence>
<proteinExistence type="inferred from homology"/>
<dbReference type="SMART" id="SM00181">
    <property type="entry name" value="EGF"/>
    <property type="match status" value="2"/>
</dbReference>
<dbReference type="Pfam" id="PF00089">
    <property type="entry name" value="Trypsin"/>
    <property type="match status" value="1"/>
</dbReference>
<dbReference type="SUPFAM" id="SSF57196">
    <property type="entry name" value="EGF/Laminin"/>
    <property type="match status" value="1"/>
</dbReference>
<dbReference type="InterPro" id="IPR001881">
    <property type="entry name" value="EGF-like_Ca-bd_dom"/>
</dbReference>
<evidence type="ECO:0000256" key="16">
    <source>
        <dbReference type="PROSITE-ProRule" id="PRU00479"/>
    </source>
</evidence>
<evidence type="ECO:0000313" key="24">
    <source>
        <dbReference type="Proteomes" id="UP001190640"/>
    </source>
</evidence>
<evidence type="ECO:0000256" key="15">
    <source>
        <dbReference type="PROSITE-ProRule" id="PRU00121"/>
    </source>
</evidence>
<accession>A0AA97JB70</accession>
<sequence length="584" mass="64495">MRSLLLLVAVAVLSPVEPFPTLRGNQHHKKHGEMVPNEEPCHFPFRYRREMHHSCVPGSIAGPQPWCATTENFDRDQQWRYCEKEQRPRGHCDPNPCRNGANCEARRSGFHCSCNPGFYGKHCEKESCFESPGRLHIGEKETWLRFQPAGLEECHCTGKKKMGCKPVHGRACADNPCLNGGHCIVLKQDWVCSCPGRFSGPLCDIDHSHTCYSGNGHLYRGMAQSTLSGEPCLPWDSPILFHEFSSNTVNNAVSLGLGAHAFCRNPDNDSQPWCYVLQGKQLTWGFCNVTHCHPHTNTDSETTMNVGQDMEPVTESPVRTNGTQSGAGSVPGCGQRYTKTSSQRSRVVGGMVALSDAHPYMAAMYVGEQFCGGSLIASCWVLTAAHCLERRPDVSQISVVLGQALYNITTKGSMKFQVQAYQLHENYSEINKHHDIALVQLKENVPGHCAEFSHSISPVCLPGSMEIYDGNRCQTAGWGHLYEGADKLSVYLQEADVPIIPHEQCQSREVHGTRVTSKMLCAGYLDGRSDACQGDSGGPLVCDEQNSAILRGIVSWGTGCAQKNKPGVYTNVAHYLNWIQSKMH</sequence>
<dbReference type="GO" id="GO:0005615">
    <property type="term" value="C:extracellular space"/>
    <property type="evidence" value="ECO:0007669"/>
    <property type="project" value="TreeGrafter"/>
</dbReference>
<feature type="domain" description="EGF-like" evidence="20">
    <location>
        <begin position="88"/>
        <end position="124"/>
    </location>
</feature>
<dbReference type="InterPro" id="IPR018056">
    <property type="entry name" value="Kringle_CS"/>
</dbReference>
<dbReference type="KEGG" id="emc:129328981"/>
<dbReference type="GeneID" id="129328981"/>
<gene>
    <name evidence="25" type="primary">F12</name>
</gene>
<dbReference type="Gene3D" id="2.40.20.10">
    <property type="entry name" value="Plasminogen Kringle 4"/>
    <property type="match status" value="1"/>
</dbReference>
<dbReference type="SMART" id="SM00059">
    <property type="entry name" value="FN2"/>
    <property type="match status" value="1"/>
</dbReference>
<dbReference type="InterPro" id="IPR001254">
    <property type="entry name" value="Trypsin_dom"/>
</dbReference>
<keyword evidence="12" id="KW-0325">Glycoprotein</keyword>
<dbReference type="Proteomes" id="UP001190640">
    <property type="component" value="Chromosome 4"/>
</dbReference>
<dbReference type="Gene3D" id="2.10.10.10">
    <property type="entry name" value="Fibronectin, type II, collagen-binding"/>
    <property type="match status" value="1"/>
</dbReference>
<dbReference type="FunFam" id="2.10.25.10:FF:000255">
    <property type="entry name" value="Sushi, nidogen and EGF-like domains 1"/>
    <property type="match status" value="1"/>
</dbReference>
<dbReference type="PRINTS" id="PR00018">
    <property type="entry name" value="KRINGLE"/>
</dbReference>
<dbReference type="SUPFAM" id="SSF57440">
    <property type="entry name" value="Kringle-like"/>
    <property type="match status" value="2"/>
</dbReference>
<dbReference type="SMART" id="SM00130">
    <property type="entry name" value="KR"/>
    <property type="match status" value="1"/>
</dbReference>
<dbReference type="CDD" id="cd00062">
    <property type="entry name" value="FN2"/>
    <property type="match status" value="1"/>
</dbReference>
<dbReference type="PROSITE" id="PS50026">
    <property type="entry name" value="EGF_3"/>
    <property type="match status" value="2"/>
</dbReference>
<keyword evidence="4 14" id="KW-0245">EGF-like domain</keyword>
<dbReference type="FunFam" id="2.10.25.10:FF:000095">
    <property type="entry name" value="Notch, isoform B"/>
    <property type="match status" value="1"/>
</dbReference>
<feature type="domain" description="Fibronectin type-II" evidence="23">
    <location>
        <begin position="36"/>
        <end position="84"/>
    </location>
</feature>
<dbReference type="InterPro" id="IPR038178">
    <property type="entry name" value="Kringle_sf"/>
</dbReference>
<keyword evidence="11 16" id="KW-1015">Disulfide bond</keyword>
<reference evidence="25" key="1">
    <citation type="submission" date="2025-08" db="UniProtKB">
        <authorList>
            <consortium name="RefSeq"/>
        </authorList>
    </citation>
    <scope>IDENTIFICATION</scope>
    <source>
        <tissue evidence="25">Blood</tissue>
    </source>
</reference>
<evidence type="ECO:0000256" key="13">
    <source>
        <dbReference type="ARBA" id="ARBA00037517"/>
    </source>
</evidence>
<dbReference type="GO" id="GO:0005509">
    <property type="term" value="F:calcium ion binding"/>
    <property type="evidence" value="ECO:0007669"/>
    <property type="project" value="InterPro"/>
</dbReference>
<dbReference type="InterPro" id="IPR000001">
    <property type="entry name" value="Kringle"/>
</dbReference>
<evidence type="ECO:0000256" key="19">
    <source>
        <dbReference type="SAM" id="SignalP"/>
    </source>
</evidence>
<evidence type="ECO:0000256" key="2">
    <source>
        <dbReference type="ARBA" id="ARBA00009228"/>
    </source>
</evidence>
<dbReference type="SUPFAM" id="SSF50494">
    <property type="entry name" value="Trypsin-like serine proteases"/>
    <property type="match status" value="1"/>
</dbReference>
<evidence type="ECO:0000256" key="1">
    <source>
        <dbReference type="ARBA" id="ARBA00004613"/>
    </source>
</evidence>
<name>A0AA97JB70_EUBMA</name>
<dbReference type="PROSITE" id="PS00135">
    <property type="entry name" value="TRYPSIN_SER"/>
    <property type="match status" value="1"/>
</dbReference>
<evidence type="ECO:0000256" key="3">
    <source>
        <dbReference type="ARBA" id="ARBA00022525"/>
    </source>
</evidence>
<organism evidence="24 25">
    <name type="scientific">Eublepharis macularius</name>
    <name type="common">Leopard gecko</name>
    <name type="synonym">Cyrtodactylus macularius</name>
    <dbReference type="NCBI Taxonomy" id="481883"/>
    <lineage>
        <taxon>Eukaryota</taxon>
        <taxon>Metazoa</taxon>
        <taxon>Chordata</taxon>
        <taxon>Craniata</taxon>
        <taxon>Vertebrata</taxon>
        <taxon>Euteleostomi</taxon>
        <taxon>Lepidosauria</taxon>
        <taxon>Squamata</taxon>
        <taxon>Bifurcata</taxon>
        <taxon>Gekkota</taxon>
        <taxon>Eublepharidae</taxon>
        <taxon>Eublepharinae</taxon>
        <taxon>Eublepharis</taxon>
    </lineage>
</organism>
<dbReference type="FunFam" id="2.40.20.10:FF:000016">
    <property type="entry name" value="Coagulation factor XII"/>
    <property type="match status" value="1"/>
</dbReference>
<dbReference type="FunFam" id="2.40.10.10:FF:000003">
    <property type="entry name" value="Transmembrane serine protease 3"/>
    <property type="match status" value="1"/>
</dbReference>
<evidence type="ECO:0000256" key="14">
    <source>
        <dbReference type="PROSITE-ProRule" id="PRU00076"/>
    </source>
</evidence>
<dbReference type="PROSITE" id="PS00134">
    <property type="entry name" value="TRYPSIN_HIS"/>
    <property type="match status" value="1"/>
</dbReference>
<evidence type="ECO:0000259" key="23">
    <source>
        <dbReference type="PROSITE" id="PS51092"/>
    </source>
</evidence>
<feature type="disulfide bond" evidence="14">
    <location>
        <begin position="114"/>
        <end position="123"/>
    </location>
</feature>
<dbReference type="InterPro" id="IPR043504">
    <property type="entry name" value="Peptidase_S1_PA_chymotrypsin"/>
</dbReference>
<comment type="function">
    <text evidence="13">Factor XII is a serum glycoprotein that participates in the initiation of blood coagulation, fibrinolysis, and the generation of bradykinin and angiotensin. Prekallikrein is cleaved by factor XII to form kallikrein, which then cleaves factor XII first to alpha-factor XIIa and then trypsin cleaves it to beta-factor XIIa. Alpha-factor XIIa activates factor XI to factor XIa.</text>
</comment>
<keyword evidence="5 15" id="KW-0420">Kringle</keyword>
<keyword evidence="10 17" id="KW-0720">Serine protease</keyword>
<feature type="disulfide bond" evidence="16">
    <location>
        <begin position="41"/>
        <end position="67"/>
    </location>
</feature>
<dbReference type="InterPro" id="IPR013806">
    <property type="entry name" value="Kringle-like"/>
</dbReference>
<dbReference type="Pfam" id="PF00040">
    <property type="entry name" value="fn2"/>
    <property type="match status" value="1"/>
</dbReference>
<dbReference type="PRINTS" id="PR00722">
    <property type="entry name" value="CHYMOTRYPSIN"/>
</dbReference>
<dbReference type="GO" id="GO:0035821">
    <property type="term" value="P:modulation of process of another organism"/>
    <property type="evidence" value="ECO:0007669"/>
    <property type="project" value="UniProtKB-ARBA"/>
</dbReference>